<accession>A0AAW0R5K5</accession>
<dbReference type="EMBL" id="JAQQWP010000002">
    <property type="protein sequence ID" value="KAK8129134.1"/>
    <property type="molecule type" value="Genomic_DNA"/>
</dbReference>
<gene>
    <name evidence="1" type="ORF">PG999_001514</name>
</gene>
<evidence type="ECO:0000313" key="2">
    <source>
        <dbReference type="Proteomes" id="UP001392437"/>
    </source>
</evidence>
<proteinExistence type="predicted"/>
<dbReference type="Proteomes" id="UP001392437">
    <property type="component" value="Unassembled WGS sequence"/>
</dbReference>
<dbReference type="AlphaFoldDB" id="A0AAW0R5K5"/>
<name>A0AAW0R5K5_9PEZI</name>
<evidence type="ECO:0000313" key="1">
    <source>
        <dbReference type="EMBL" id="KAK8129134.1"/>
    </source>
</evidence>
<comment type="caution">
    <text evidence="1">The sequence shown here is derived from an EMBL/GenBank/DDBJ whole genome shotgun (WGS) entry which is preliminary data.</text>
</comment>
<organism evidence="1 2">
    <name type="scientific">Apiospora kogelbergensis</name>
    <dbReference type="NCBI Taxonomy" id="1337665"/>
    <lineage>
        <taxon>Eukaryota</taxon>
        <taxon>Fungi</taxon>
        <taxon>Dikarya</taxon>
        <taxon>Ascomycota</taxon>
        <taxon>Pezizomycotina</taxon>
        <taxon>Sordariomycetes</taxon>
        <taxon>Xylariomycetidae</taxon>
        <taxon>Amphisphaeriales</taxon>
        <taxon>Apiosporaceae</taxon>
        <taxon>Apiospora</taxon>
    </lineage>
</organism>
<keyword evidence="2" id="KW-1185">Reference proteome</keyword>
<sequence>MPVPYLHILFSPSSPTDYCIPRVTSSCIVEDAACLAAVSCSGRPSVARFPSWNSSTETLHSTPTARERAHETAETIEAKKALELVGLWVPPSFPTTGGEKELLC</sequence>
<protein>
    <submittedName>
        <fullName evidence="1">Uncharacterized protein</fullName>
    </submittedName>
</protein>
<reference evidence="1 2" key="1">
    <citation type="submission" date="2023-01" db="EMBL/GenBank/DDBJ databases">
        <title>Analysis of 21 Apiospora genomes using comparative genomics revels a genus with tremendous synthesis potential of carbohydrate active enzymes and secondary metabolites.</title>
        <authorList>
            <person name="Sorensen T."/>
        </authorList>
    </citation>
    <scope>NUCLEOTIDE SEQUENCE [LARGE SCALE GENOMIC DNA]</scope>
    <source>
        <strain evidence="1 2">CBS 117206</strain>
    </source>
</reference>